<evidence type="ECO:0000256" key="4">
    <source>
        <dbReference type="ARBA" id="ARBA00035242"/>
    </source>
</evidence>
<evidence type="ECO:0000256" key="6">
    <source>
        <dbReference type="SAM" id="MobiDB-lite"/>
    </source>
</evidence>
<dbReference type="InterPro" id="IPR005880">
    <property type="entry name" value="Ribosomal_uL2_bac/org-type"/>
</dbReference>
<comment type="subunit">
    <text evidence="5">Part of the 50S ribosomal subunit. Forms a bridge to the 30S subunit in the 70S ribosome.</text>
</comment>
<comment type="function">
    <text evidence="5">One of the primary rRNA binding proteins. Required for association of the 30S and 50S subunits to form the 70S ribosome, for tRNA binding and peptide bond formation. It has been suggested to have peptidyltransferase activity; this is somewhat controversial. Makes several contacts with the 16S rRNA in the 70S ribosome.</text>
</comment>
<dbReference type="GO" id="GO:0006412">
    <property type="term" value="P:translation"/>
    <property type="evidence" value="ECO:0007669"/>
    <property type="project" value="UniProtKB-UniRule"/>
</dbReference>
<dbReference type="SMART" id="SM01383">
    <property type="entry name" value="Ribosomal_L2"/>
    <property type="match status" value="1"/>
</dbReference>
<gene>
    <name evidence="5 9" type="primary">rplB</name>
    <name evidence="9" type="ORF">COT62_02005</name>
</gene>
<dbReference type="PANTHER" id="PTHR13691:SF5">
    <property type="entry name" value="LARGE RIBOSOMAL SUBUNIT PROTEIN UL2M"/>
    <property type="match status" value="1"/>
</dbReference>
<comment type="caution">
    <text evidence="9">The sequence shown here is derived from an EMBL/GenBank/DDBJ whole genome shotgun (WGS) entry which is preliminary data.</text>
</comment>
<dbReference type="InterPro" id="IPR022669">
    <property type="entry name" value="Ribosomal_uL2_C"/>
</dbReference>
<dbReference type="InterPro" id="IPR002171">
    <property type="entry name" value="Ribosomal_uL2"/>
</dbReference>
<evidence type="ECO:0000256" key="1">
    <source>
        <dbReference type="ARBA" id="ARBA00005636"/>
    </source>
</evidence>
<dbReference type="FunFam" id="4.10.950.10:FF:000001">
    <property type="entry name" value="50S ribosomal protein L2"/>
    <property type="match status" value="1"/>
</dbReference>
<evidence type="ECO:0000313" key="10">
    <source>
        <dbReference type="Proteomes" id="UP000231198"/>
    </source>
</evidence>
<dbReference type="FunFam" id="2.30.30.30:FF:000001">
    <property type="entry name" value="50S ribosomal protein L2"/>
    <property type="match status" value="1"/>
</dbReference>
<dbReference type="InterPro" id="IPR012340">
    <property type="entry name" value="NA-bd_OB-fold"/>
</dbReference>
<sequence length="255" mass="28593">MDNTKASFTKRPEKKLTRILKKHSGRDSSGQVSVRHQGGRQKRYYRTIDFKRDKRDMEAKVMQIEYDPNRNAHIALLEYKDGERRYILHPKSLKVGDTIVSADNADIKIGNALPLKNIPLGIEVHNIELYPGKGGQMMRGAGTCAVVIAKEGPYIHLKLPSGEVRQFFADAYATVGQVGNVEHKYEVIGKAGRKIHMGIRPTVRGTAQNPRSHPHGGGEGRSGEGMHPKTPWGKPARGKKTRKKNKWSNKFIVKK</sequence>
<feature type="region of interest" description="Disordered" evidence="6">
    <location>
        <begin position="202"/>
        <end position="255"/>
    </location>
</feature>
<evidence type="ECO:0000259" key="8">
    <source>
        <dbReference type="SMART" id="SM01383"/>
    </source>
</evidence>
<dbReference type="InterPro" id="IPR022666">
    <property type="entry name" value="Ribosomal_uL2_RNA-bd_dom"/>
</dbReference>
<proteinExistence type="inferred from homology"/>
<dbReference type="GO" id="GO:0019843">
    <property type="term" value="F:rRNA binding"/>
    <property type="evidence" value="ECO:0007669"/>
    <property type="project" value="UniProtKB-UniRule"/>
</dbReference>
<dbReference type="SMART" id="SM01382">
    <property type="entry name" value="Ribosomal_L2_C"/>
    <property type="match status" value="1"/>
</dbReference>
<dbReference type="NCBIfam" id="TIGR01171">
    <property type="entry name" value="rplB_bact"/>
    <property type="match status" value="1"/>
</dbReference>
<evidence type="ECO:0000259" key="7">
    <source>
        <dbReference type="SMART" id="SM01382"/>
    </source>
</evidence>
<dbReference type="PANTHER" id="PTHR13691">
    <property type="entry name" value="RIBOSOMAL PROTEIN L2"/>
    <property type="match status" value="1"/>
</dbReference>
<dbReference type="Pfam" id="PF03947">
    <property type="entry name" value="Ribosomal_L2_C"/>
    <property type="match status" value="1"/>
</dbReference>
<dbReference type="AlphaFoldDB" id="A0A2H0WSY2"/>
<dbReference type="GO" id="GO:0003735">
    <property type="term" value="F:structural constituent of ribosome"/>
    <property type="evidence" value="ECO:0007669"/>
    <property type="project" value="InterPro"/>
</dbReference>
<feature type="region of interest" description="Disordered" evidence="6">
    <location>
        <begin position="1"/>
        <end position="39"/>
    </location>
</feature>
<feature type="compositionally biased region" description="Basic and acidic residues" evidence="6">
    <location>
        <begin position="216"/>
        <end position="227"/>
    </location>
</feature>
<keyword evidence="5" id="KW-0694">RNA-binding</keyword>
<dbReference type="HAMAP" id="MF_01320_B">
    <property type="entry name" value="Ribosomal_uL2_B"/>
    <property type="match status" value="1"/>
</dbReference>
<protein>
    <recommendedName>
        <fullName evidence="4 5">Large ribosomal subunit protein uL2</fullName>
    </recommendedName>
</protein>
<feature type="domain" description="Large ribosomal subunit protein uL2 RNA-binding" evidence="8">
    <location>
        <begin position="25"/>
        <end position="101"/>
    </location>
</feature>
<evidence type="ECO:0000256" key="2">
    <source>
        <dbReference type="ARBA" id="ARBA00022980"/>
    </source>
</evidence>
<dbReference type="Gene3D" id="2.30.30.30">
    <property type="match status" value="1"/>
</dbReference>
<comment type="similarity">
    <text evidence="1 5">Belongs to the universal ribosomal protein uL2 family.</text>
</comment>
<dbReference type="SUPFAM" id="SSF50104">
    <property type="entry name" value="Translation proteins SH3-like domain"/>
    <property type="match status" value="1"/>
</dbReference>
<feature type="compositionally biased region" description="Basic residues" evidence="6">
    <location>
        <begin position="236"/>
        <end position="255"/>
    </location>
</feature>
<dbReference type="Pfam" id="PF00181">
    <property type="entry name" value="Ribosomal_L2_N"/>
    <property type="match status" value="1"/>
</dbReference>
<keyword evidence="5" id="KW-0699">rRNA-binding</keyword>
<dbReference type="GO" id="GO:0015934">
    <property type="term" value="C:large ribosomal subunit"/>
    <property type="evidence" value="ECO:0007669"/>
    <property type="project" value="InterPro"/>
</dbReference>
<evidence type="ECO:0000256" key="3">
    <source>
        <dbReference type="ARBA" id="ARBA00023274"/>
    </source>
</evidence>
<evidence type="ECO:0000256" key="5">
    <source>
        <dbReference type="HAMAP-Rule" id="MF_01320"/>
    </source>
</evidence>
<dbReference type="InterPro" id="IPR014726">
    <property type="entry name" value="Ribosomal_uL2_dom3"/>
</dbReference>
<organism evidence="9 10">
    <name type="scientific">Candidatus Roizmanbacteria bacterium CG09_land_8_20_14_0_10_41_9</name>
    <dbReference type="NCBI Taxonomy" id="1974850"/>
    <lineage>
        <taxon>Bacteria</taxon>
        <taxon>Candidatus Roizmaniibacteriota</taxon>
    </lineage>
</organism>
<dbReference type="GO" id="GO:0016740">
    <property type="term" value="F:transferase activity"/>
    <property type="evidence" value="ECO:0007669"/>
    <property type="project" value="InterPro"/>
</dbReference>
<dbReference type="Gene3D" id="2.40.50.140">
    <property type="entry name" value="Nucleic acid-binding proteins"/>
    <property type="match status" value="1"/>
</dbReference>
<evidence type="ECO:0000313" key="9">
    <source>
        <dbReference type="EMBL" id="PIS15763.1"/>
    </source>
</evidence>
<dbReference type="Proteomes" id="UP000231198">
    <property type="component" value="Unassembled WGS sequence"/>
</dbReference>
<dbReference type="EMBL" id="PEZG01000043">
    <property type="protein sequence ID" value="PIS15763.1"/>
    <property type="molecule type" value="Genomic_DNA"/>
</dbReference>
<keyword evidence="3 5" id="KW-0687">Ribonucleoprotein</keyword>
<dbReference type="InterPro" id="IPR014722">
    <property type="entry name" value="Rib_uL2_dom2"/>
</dbReference>
<dbReference type="Gene3D" id="4.10.950.10">
    <property type="entry name" value="Ribosomal protein L2, domain 3"/>
    <property type="match status" value="1"/>
</dbReference>
<feature type="domain" description="Large ribosomal subunit protein uL2 C-terminal" evidence="7">
    <location>
        <begin position="107"/>
        <end position="235"/>
    </location>
</feature>
<dbReference type="InterPro" id="IPR008991">
    <property type="entry name" value="Translation_prot_SH3-like_sf"/>
</dbReference>
<accession>A0A2H0WSY2</accession>
<reference evidence="10" key="1">
    <citation type="submission" date="2017-09" db="EMBL/GenBank/DDBJ databases">
        <title>Depth-based differentiation of microbial function through sediment-hosted aquifers and enrichment of novel symbionts in the deep terrestrial subsurface.</title>
        <authorList>
            <person name="Probst A.J."/>
            <person name="Ladd B."/>
            <person name="Jarett J.K."/>
            <person name="Geller-Mcgrath D.E."/>
            <person name="Sieber C.M.K."/>
            <person name="Emerson J.B."/>
            <person name="Anantharaman K."/>
            <person name="Thomas B.C."/>
            <person name="Malmstrom R."/>
            <person name="Stieglmeier M."/>
            <person name="Klingl A."/>
            <person name="Woyke T."/>
            <person name="Ryan C.M."/>
            <person name="Banfield J.F."/>
        </authorList>
    </citation>
    <scope>NUCLEOTIDE SEQUENCE [LARGE SCALE GENOMIC DNA]</scope>
</reference>
<name>A0A2H0WSY2_9BACT</name>
<dbReference type="SUPFAM" id="SSF50249">
    <property type="entry name" value="Nucleic acid-binding proteins"/>
    <property type="match status" value="1"/>
</dbReference>
<dbReference type="PIRSF" id="PIRSF002158">
    <property type="entry name" value="Ribosomal_L2"/>
    <property type="match status" value="1"/>
</dbReference>
<keyword evidence="2 5" id="KW-0689">Ribosomal protein</keyword>